<keyword evidence="1 4" id="KW-0863">Zinc-finger</keyword>
<dbReference type="SMART" id="SM00868">
    <property type="entry name" value="zf-AD"/>
    <property type="match status" value="1"/>
</dbReference>
<dbReference type="SUPFAM" id="SSF57716">
    <property type="entry name" value="Glucocorticoid receptor-like (DNA-binding domain)"/>
    <property type="match status" value="1"/>
</dbReference>
<evidence type="ECO:0000256" key="1">
    <source>
        <dbReference type="PROSITE-ProRule" id="PRU01263"/>
    </source>
</evidence>
<comment type="caution">
    <text evidence="4">The sequence shown here is derived from an EMBL/GenBank/DDBJ whole genome shotgun (WGS) entry which is preliminary data.</text>
</comment>
<feature type="compositionally biased region" description="Polar residues" evidence="2">
    <location>
        <begin position="169"/>
        <end position="190"/>
    </location>
</feature>
<evidence type="ECO:0000259" key="3">
    <source>
        <dbReference type="PROSITE" id="PS51915"/>
    </source>
</evidence>
<feature type="binding site" evidence="1">
    <location>
        <position position="61"/>
    </location>
    <ligand>
        <name>Zn(2+)</name>
        <dbReference type="ChEBI" id="CHEBI:29105"/>
    </ligand>
</feature>
<feature type="binding site" evidence="1">
    <location>
        <position position="18"/>
    </location>
    <ligand>
        <name>Zn(2+)</name>
        <dbReference type="ChEBI" id="CHEBI:29105"/>
    </ligand>
</feature>
<dbReference type="Gene3D" id="3.40.1800.20">
    <property type="match status" value="1"/>
</dbReference>
<dbReference type="GO" id="GO:0005634">
    <property type="term" value="C:nucleus"/>
    <property type="evidence" value="ECO:0007669"/>
    <property type="project" value="InterPro"/>
</dbReference>
<dbReference type="InterPro" id="IPR012934">
    <property type="entry name" value="Znf_AD"/>
</dbReference>
<organism evidence="4 5">
    <name type="scientific">Oryctes borbonicus</name>
    <dbReference type="NCBI Taxonomy" id="1629725"/>
    <lineage>
        <taxon>Eukaryota</taxon>
        <taxon>Metazoa</taxon>
        <taxon>Ecdysozoa</taxon>
        <taxon>Arthropoda</taxon>
        <taxon>Hexapoda</taxon>
        <taxon>Insecta</taxon>
        <taxon>Pterygota</taxon>
        <taxon>Neoptera</taxon>
        <taxon>Endopterygota</taxon>
        <taxon>Coleoptera</taxon>
        <taxon>Polyphaga</taxon>
        <taxon>Scarabaeiformia</taxon>
        <taxon>Scarabaeidae</taxon>
        <taxon>Dynastinae</taxon>
        <taxon>Oryctes</taxon>
    </lineage>
</organism>
<feature type="non-terminal residue" evidence="4">
    <location>
        <position position="263"/>
    </location>
</feature>
<dbReference type="Pfam" id="PF07776">
    <property type="entry name" value="zf-AD"/>
    <property type="match status" value="1"/>
</dbReference>
<keyword evidence="1" id="KW-0862">Zinc</keyword>
<dbReference type="PROSITE" id="PS51915">
    <property type="entry name" value="ZAD"/>
    <property type="match status" value="1"/>
</dbReference>
<feature type="binding site" evidence="1">
    <location>
        <position position="64"/>
    </location>
    <ligand>
        <name>Zn(2+)</name>
        <dbReference type="ChEBI" id="CHEBI:29105"/>
    </ligand>
</feature>
<feature type="region of interest" description="Disordered" evidence="2">
    <location>
        <begin position="227"/>
        <end position="263"/>
    </location>
</feature>
<sequence length="263" mass="29791">MSALNLKSNILELVCRTCLKMNRNRYNIFAHSFNNKLISDLIMECTSIKVAKNDGFPANICSNCLESLNVIDNFKTMANQCDVKLHRFYERKSMKVGIKLKNQCEDEVPIKEEGCPVKHEPIEFICDEENKSDISNNVNGTNNDPLDIQNDQIKQEHQRGDSCDDSEDSQMLSGCESTEQTSESDCSKDSCQYSTCSEFSIDESKAKTNEEKTSSCQYSTCSEFSIDESKGKANEEETLKETVKEIETSEPENDVRDIIKESD</sequence>
<feature type="binding site" evidence="1">
    <location>
        <position position="15"/>
    </location>
    <ligand>
        <name>Zn(2+)</name>
        <dbReference type="ChEBI" id="CHEBI:29105"/>
    </ligand>
</feature>
<feature type="compositionally biased region" description="Basic and acidic residues" evidence="2">
    <location>
        <begin position="153"/>
        <end position="162"/>
    </location>
</feature>
<dbReference type="OrthoDB" id="6077919at2759"/>
<protein>
    <submittedName>
        <fullName evidence="4">Zinc-finger associated domain containing protein</fullName>
    </submittedName>
</protein>
<feature type="region of interest" description="Disordered" evidence="2">
    <location>
        <begin position="153"/>
        <end position="190"/>
    </location>
</feature>
<feature type="domain" description="ZAD" evidence="3">
    <location>
        <begin position="13"/>
        <end position="88"/>
    </location>
</feature>
<name>A0A0T6AUN5_9SCAR</name>
<evidence type="ECO:0000313" key="5">
    <source>
        <dbReference type="Proteomes" id="UP000051574"/>
    </source>
</evidence>
<gene>
    <name evidence="4" type="ORF">AMK59_8048</name>
</gene>
<dbReference type="GO" id="GO:0008270">
    <property type="term" value="F:zinc ion binding"/>
    <property type="evidence" value="ECO:0007669"/>
    <property type="project" value="UniProtKB-UniRule"/>
</dbReference>
<dbReference type="EMBL" id="LJIG01022769">
    <property type="protein sequence ID" value="KRT78812.1"/>
    <property type="molecule type" value="Genomic_DNA"/>
</dbReference>
<reference evidence="4 5" key="1">
    <citation type="submission" date="2015-09" db="EMBL/GenBank/DDBJ databases">
        <title>Draft genome of the scarab beetle Oryctes borbonicus.</title>
        <authorList>
            <person name="Meyer J.M."/>
            <person name="Markov G.V."/>
            <person name="Baskaran P."/>
            <person name="Herrmann M."/>
            <person name="Sommer R.J."/>
            <person name="Roedelsperger C."/>
        </authorList>
    </citation>
    <scope>NUCLEOTIDE SEQUENCE [LARGE SCALE GENOMIC DNA]</scope>
    <source>
        <strain evidence="4">OB123</strain>
        <tissue evidence="4">Whole animal</tissue>
    </source>
</reference>
<dbReference type="AlphaFoldDB" id="A0A0T6AUN5"/>
<keyword evidence="5" id="KW-1185">Reference proteome</keyword>
<keyword evidence="1" id="KW-0479">Metal-binding</keyword>
<proteinExistence type="predicted"/>
<accession>A0A0T6AUN5</accession>
<evidence type="ECO:0000256" key="2">
    <source>
        <dbReference type="SAM" id="MobiDB-lite"/>
    </source>
</evidence>
<dbReference type="Proteomes" id="UP000051574">
    <property type="component" value="Unassembled WGS sequence"/>
</dbReference>
<evidence type="ECO:0000313" key="4">
    <source>
        <dbReference type="EMBL" id="KRT78812.1"/>
    </source>
</evidence>